<dbReference type="PANTHER" id="PTHR30069:SF40">
    <property type="entry name" value="TONB-DEPENDENT RECEPTOR NMB0964-RELATED"/>
    <property type="match status" value="1"/>
</dbReference>
<sequence>MNLRKLNLMVLATLTQMAMAEELPSVQLPAMTIYLDDKAPNTTYVYNKSSDNKTLGDAVKGISGIHSSSFGPHAGSPVIRSLSGNRVNVIENGMTVNGLNAMSAGTNIAFDPIFHRLVGVHKFNNVVKEGGHAIGGSVEIDGGLVPKHLTDEPVSLEVHLQKGFNDIDSHGIKANFNNQKNISVNVLYSTQQLDGHDIVGMSKAGVCENQLISRNQYGLGHNSNLANLCQRQPVIKSEFNIASKKYYKPDYYDIATGKIRDRYSDWGLGLADVFTNTPHSSYKDNPHYVAGTPEKIETVDKILDIAENYHKKLGNSDLENHRLGVAGSYFWQGHGKNNHIAVSADTKHSDYGLPGFSMSNLGLGLDYKSGQPVRINNTQNKLAVEAQTHHNQPWLNRMTLHAGWVHEQSKENVGEQLANDYRFRTSQFSMSAYHQPGPFILGVMGINGSKRQVQGVGESVYLPNVDTTHYGVFLQETLSFNPVDLTLGYRHERVEHDVVGGFATHRNAKNKALESRKYGLDSYDLQASFRPFDRVGIKARYADSQRAPEINELYASNVHYSIMAHEEGDQNLKPERVKSKELSVSFDGLDFDISASVYKNKFTDYIHMAFGGANIGGARMPLKYWQQNDVQITGFEIDVRREFELGRYGDMTVSSFADLVKNKHLNASRVTVHNEGIYMSNMPTNRYGLGVNWRHQGWQVGINGVYHDKPRYQNTKTETPLPAYTLVSADVKKEVHWLDIPMTLRFGGTNLLNEDARPYNSPLRYIAPLPARAFTVGVTARF</sequence>
<evidence type="ECO:0000313" key="12">
    <source>
        <dbReference type="EMBL" id="OBX51119.1"/>
    </source>
</evidence>
<keyword evidence="5 8" id="KW-0798">TonB box</keyword>
<evidence type="ECO:0000256" key="8">
    <source>
        <dbReference type="RuleBase" id="RU003357"/>
    </source>
</evidence>
<dbReference type="AlphaFoldDB" id="A0A1B8PKC6"/>
<keyword evidence="6 8" id="KW-0472">Membrane</keyword>
<keyword evidence="9" id="KW-0732">Signal</keyword>
<dbReference type="SUPFAM" id="SSF56935">
    <property type="entry name" value="Porins"/>
    <property type="match status" value="1"/>
</dbReference>
<evidence type="ECO:0000259" key="10">
    <source>
        <dbReference type="Pfam" id="PF00593"/>
    </source>
</evidence>
<comment type="caution">
    <text evidence="12">The sequence shown here is derived from an EMBL/GenBank/DDBJ whole genome shotgun (WGS) entry which is preliminary data.</text>
</comment>
<dbReference type="PANTHER" id="PTHR30069">
    <property type="entry name" value="TONB-DEPENDENT OUTER MEMBRANE RECEPTOR"/>
    <property type="match status" value="1"/>
</dbReference>
<keyword evidence="3" id="KW-1134">Transmembrane beta strand</keyword>
<protein>
    <submittedName>
        <fullName evidence="12">Uncharacterized protein</fullName>
    </submittedName>
</protein>
<feature type="domain" description="TonB-dependent receptor plug" evidence="11">
    <location>
        <begin position="51"/>
        <end position="136"/>
    </location>
</feature>
<evidence type="ECO:0000256" key="6">
    <source>
        <dbReference type="ARBA" id="ARBA00023136"/>
    </source>
</evidence>
<organism evidence="12 13">
    <name type="scientific">Moraxella nonliquefaciens</name>
    <dbReference type="NCBI Taxonomy" id="478"/>
    <lineage>
        <taxon>Bacteria</taxon>
        <taxon>Pseudomonadati</taxon>
        <taxon>Pseudomonadota</taxon>
        <taxon>Gammaproteobacteria</taxon>
        <taxon>Moraxellales</taxon>
        <taxon>Moraxellaceae</taxon>
        <taxon>Moraxella</taxon>
    </lineage>
</organism>
<dbReference type="InterPro" id="IPR012910">
    <property type="entry name" value="Plug_dom"/>
</dbReference>
<keyword evidence="2" id="KW-0813">Transport</keyword>
<evidence type="ECO:0000256" key="3">
    <source>
        <dbReference type="ARBA" id="ARBA00022452"/>
    </source>
</evidence>
<dbReference type="GO" id="GO:0009279">
    <property type="term" value="C:cell outer membrane"/>
    <property type="evidence" value="ECO:0007669"/>
    <property type="project" value="UniProtKB-SubCell"/>
</dbReference>
<keyword evidence="4" id="KW-0812">Transmembrane</keyword>
<evidence type="ECO:0000256" key="5">
    <source>
        <dbReference type="ARBA" id="ARBA00023077"/>
    </source>
</evidence>
<gene>
    <name evidence="12" type="ORF">A9Z60_08020</name>
</gene>
<dbReference type="InterPro" id="IPR037066">
    <property type="entry name" value="Plug_dom_sf"/>
</dbReference>
<comment type="subcellular location">
    <subcellularLocation>
        <location evidence="1">Cell outer membrane</location>
        <topology evidence="1">Multi-pass membrane protein</topology>
    </subcellularLocation>
</comment>
<evidence type="ECO:0000256" key="9">
    <source>
        <dbReference type="SAM" id="SignalP"/>
    </source>
</evidence>
<dbReference type="InterPro" id="IPR000531">
    <property type="entry name" value="Beta-barrel_TonB"/>
</dbReference>
<dbReference type="InterPro" id="IPR036942">
    <property type="entry name" value="Beta-barrel_TonB_sf"/>
</dbReference>
<accession>A0A1B8PKC6</accession>
<dbReference type="Gene3D" id="2.40.170.20">
    <property type="entry name" value="TonB-dependent receptor, beta-barrel domain"/>
    <property type="match status" value="1"/>
</dbReference>
<dbReference type="Gene3D" id="2.170.130.10">
    <property type="entry name" value="TonB-dependent receptor, plug domain"/>
    <property type="match status" value="1"/>
</dbReference>
<dbReference type="GO" id="GO:0044718">
    <property type="term" value="P:siderophore transmembrane transport"/>
    <property type="evidence" value="ECO:0007669"/>
    <property type="project" value="TreeGrafter"/>
</dbReference>
<evidence type="ECO:0000256" key="7">
    <source>
        <dbReference type="ARBA" id="ARBA00023237"/>
    </source>
</evidence>
<evidence type="ECO:0000313" key="13">
    <source>
        <dbReference type="Proteomes" id="UP000092671"/>
    </source>
</evidence>
<proteinExistence type="inferred from homology"/>
<reference evidence="12 13" key="1">
    <citation type="submission" date="2016-06" db="EMBL/GenBank/DDBJ databases">
        <title>Draft genome of Moraxella nonliquefaciens CCUG 60284.</title>
        <authorList>
            <person name="Salva-Serra F."/>
            <person name="Engstrom-Jakobsson H."/>
            <person name="Thorell K."/>
            <person name="Gonzales-Siles L."/>
            <person name="Karlsson R."/>
            <person name="Boulund F."/>
            <person name="Engstrand L."/>
            <person name="Kristiansson E."/>
            <person name="Moore E."/>
        </authorList>
    </citation>
    <scope>NUCLEOTIDE SEQUENCE [LARGE SCALE GENOMIC DNA]</scope>
    <source>
        <strain evidence="12 13">CCUG 60284</strain>
    </source>
</reference>
<dbReference type="RefSeq" id="WP_066892829.1">
    <property type="nucleotide sequence ID" value="NZ_LZDN01000007.1"/>
</dbReference>
<dbReference type="Pfam" id="PF00593">
    <property type="entry name" value="TonB_dep_Rec_b-barrel"/>
    <property type="match status" value="1"/>
</dbReference>
<evidence type="ECO:0000256" key="4">
    <source>
        <dbReference type="ARBA" id="ARBA00022692"/>
    </source>
</evidence>
<name>A0A1B8PKC6_MORNO</name>
<dbReference type="OrthoDB" id="9760620at2"/>
<dbReference type="GO" id="GO:0015344">
    <property type="term" value="F:siderophore uptake transmembrane transporter activity"/>
    <property type="evidence" value="ECO:0007669"/>
    <property type="project" value="TreeGrafter"/>
</dbReference>
<keyword evidence="7" id="KW-0998">Cell outer membrane</keyword>
<evidence type="ECO:0000256" key="1">
    <source>
        <dbReference type="ARBA" id="ARBA00004571"/>
    </source>
</evidence>
<dbReference type="Proteomes" id="UP000092671">
    <property type="component" value="Unassembled WGS sequence"/>
</dbReference>
<comment type="similarity">
    <text evidence="8">Belongs to the TonB-dependent receptor family.</text>
</comment>
<feature type="chain" id="PRO_5008611702" evidence="9">
    <location>
        <begin position="21"/>
        <end position="782"/>
    </location>
</feature>
<dbReference type="InterPro" id="IPR039426">
    <property type="entry name" value="TonB-dep_rcpt-like"/>
</dbReference>
<feature type="signal peptide" evidence="9">
    <location>
        <begin position="1"/>
        <end position="20"/>
    </location>
</feature>
<feature type="domain" description="TonB-dependent receptor-like beta-barrel" evidence="10">
    <location>
        <begin position="279"/>
        <end position="751"/>
    </location>
</feature>
<dbReference type="EMBL" id="LZDN01000007">
    <property type="protein sequence ID" value="OBX51119.1"/>
    <property type="molecule type" value="Genomic_DNA"/>
</dbReference>
<evidence type="ECO:0000259" key="11">
    <source>
        <dbReference type="Pfam" id="PF07715"/>
    </source>
</evidence>
<dbReference type="Pfam" id="PF07715">
    <property type="entry name" value="Plug"/>
    <property type="match status" value="1"/>
</dbReference>
<evidence type="ECO:0000256" key="2">
    <source>
        <dbReference type="ARBA" id="ARBA00022448"/>
    </source>
</evidence>